<feature type="transmembrane region" description="Helical" evidence="10">
    <location>
        <begin position="127"/>
        <end position="146"/>
    </location>
</feature>
<dbReference type="GO" id="GO:0004190">
    <property type="term" value="F:aspartic-type endopeptidase activity"/>
    <property type="evidence" value="ECO:0007669"/>
    <property type="project" value="UniProtKB-EC"/>
</dbReference>
<name>A0AAE3W6K7_9ACTN</name>
<evidence type="ECO:0000256" key="8">
    <source>
        <dbReference type="RuleBase" id="RU003793"/>
    </source>
</evidence>
<sequence length="261" mass="27299">MLPLLLVLAAVLGLAVGSFLNVVIHRVPRGESLIRPGSHCPRCGDAVRPRHNVPVFGWLALRGKCATCKEPISARYPLVEVGTALLFAAITARFGWSPELPAYLYLASIAVALAMIDLDVQRLPDAIVLPSYLVGLILLAPAVIASGDWGQGLRALAAMAALWVFYKLLTIVRPGGMGLGDVKLAGVLGLYLGWLGWDALLIGAFAAFLIGGLAGGALLAARRANGKTAVPFGPYMLLGAFLAIFAAGPVAGWYLSLLPPA</sequence>
<dbReference type="EC" id="2.1.1.-" evidence="9"/>
<dbReference type="PANTHER" id="PTHR30487">
    <property type="entry name" value="TYPE 4 PREPILIN-LIKE PROTEINS LEADER PEPTIDE-PROCESSING ENZYME"/>
    <property type="match status" value="1"/>
</dbReference>
<dbReference type="GO" id="GO:0006465">
    <property type="term" value="P:signal peptide processing"/>
    <property type="evidence" value="ECO:0007669"/>
    <property type="project" value="TreeGrafter"/>
</dbReference>
<dbReference type="Proteomes" id="UP001240236">
    <property type="component" value="Unassembled WGS sequence"/>
</dbReference>
<dbReference type="GO" id="GO:0032259">
    <property type="term" value="P:methylation"/>
    <property type="evidence" value="ECO:0007669"/>
    <property type="project" value="UniProtKB-KW"/>
</dbReference>
<feature type="transmembrane region" description="Helical" evidence="10">
    <location>
        <begin position="6"/>
        <end position="24"/>
    </location>
</feature>
<keyword evidence="7 10" id="KW-0472">Membrane</keyword>
<reference evidence="13 14" key="1">
    <citation type="submission" date="2023-07" db="EMBL/GenBank/DDBJ databases">
        <title>Sequencing the genomes of 1000 actinobacteria strains.</title>
        <authorList>
            <person name="Klenk H.-P."/>
        </authorList>
    </citation>
    <scope>NUCLEOTIDE SEQUENCE [LARGE SCALE GENOMIC DNA]</scope>
    <source>
        <strain evidence="13 14">DSM 44709</strain>
    </source>
</reference>
<keyword evidence="9 13" id="KW-0489">Methyltransferase</keyword>
<comment type="subcellular location">
    <subcellularLocation>
        <location evidence="1">Cell inner membrane</location>
        <topology evidence="1">Multi-pass membrane protein</topology>
    </subcellularLocation>
    <subcellularLocation>
        <location evidence="9">Cell membrane</location>
        <topology evidence="9">Multi-pass membrane protein</topology>
    </subcellularLocation>
</comment>
<dbReference type="GO" id="GO:0005886">
    <property type="term" value="C:plasma membrane"/>
    <property type="evidence" value="ECO:0007669"/>
    <property type="project" value="UniProtKB-SubCell"/>
</dbReference>
<evidence type="ECO:0000313" key="14">
    <source>
        <dbReference type="Proteomes" id="UP001240236"/>
    </source>
</evidence>
<dbReference type="PRINTS" id="PR00864">
    <property type="entry name" value="PREPILNPTASE"/>
</dbReference>
<dbReference type="Gene3D" id="1.20.120.1220">
    <property type="match status" value="1"/>
</dbReference>
<dbReference type="AlphaFoldDB" id="A0AAE3W6K7"/>
<comment type="caution">
    <text evidence="13">The sequence shown here is derived from an EMBL/GenBank/DDBJ whole genome shotgun (WGS) entry which is preliminary data.</text>
</comment>
<evidence type="ECO:0000256" key="9">
    <source>
        <dbReference type="RuleBase" id="RU003794"/>
    </source>
</evidence>
<evidence type="ECO:0000256" key="7">
    <source>
        <dbReference type="ARBA" id="ARBA00023136"/>
    </source>
</evidence>
<dbReference type="EMBL" id="JAUSUZ010000001">
    <property type="protein sequence ID" value="MDQ0370466.1"/>
    <property type="molecule type" value="Genomic_DNA"/>
</dbReference>
<dbReference type="InterPro" id="IPR000045">
    <property type="entry name" value="Prepilin_IV_endopep_pep"/>
</dbReference>
<evidence type="ECO:0000256" key="6">
    <source>
        <dbReference type="ARBA" id="ARBA00022989"/>
    </source>
</evidence>
<comment type="catalytic activity">
    <reaction evidence="9">
        <text>Typically cleaves a -Gly-|-Phe- bond to release an N-terminal, basic peptide of 5-8 residues from type IV prepilin, and then N-methylates the new N-terminal amino group, the methyl donor being S-adenosyl-L-methionine.</text>
        <dbReference type="EC" id="3.4.23.43"/>
    </reaction>
</comment>
<evidence type="ECO:0000256" key="4">
    <source>
        <dbReference type="ARBA" id="ARBA00022519"/>
    </source>
</evidence>
<keyword evidence="4" id="KW-0997">Cell inner membrane</keyword>
<evidence type="ECO:0000256" key="2">
    <source>
        <dbReference type="ARBA" id="ARBA00005801"/>
    </source>
</evidence>
<gene>
    <name evidence="13" type="ORF">J2S42_007135</name>
</gene>
<keyword evidence="9 13" id="KW-0808">Transferase</keyword>
<evidence type="ECO:0000256" key="10">
    <source>
        <dbReference type="SAM" id="Phobius"/>
    </source>
</evidence>
<dbReference type="InterPro" id="IPR010627">
    <property type="entry name" value="Prepilin_pept_A24_N"/>
</dbReference>
<dbReference type="Pfam" id="PF01478">
    <property type="entry name" value="Peptidase_A24"/>
    <property type="match status" value="1"/>
</dbReference>
<evidence type="ECO:0000256" key="3">
    <source>
        <dbReference type="ARBA" id="ARBA00022475"/>
    </source>
</evidence>
<feature type="transmembrane region" description="Helical" evidence="10">
    <location>
        <begin position="200"/>
        <end position="220"/>
    </location>
</feature>
<feature type="domain" description="Prepilin peptidase A24 N-terminal" evidence="12">
    <location>
        <begin position="11"/>
        <end position="94"/>
    </location>
</feature>
<dbReference type="EC" id="3.4.23.43" evidence="9"/>
<keyword evidence="14" id="KW-1185">Reference proteome</keyword>
<keyword evidence="3" id="KW-1003">Cell membrane</keyword>
<dbReference type="GO" id="GO:0008168">
    <property type="term" value="F:methyltransferase activity"/>
    <property type="evidence" value="ECO:0007669"/>
    <property type="project" value="UniProtKB-KW"/>
</dbReference>
<organism evidence="13 14">
    <name type="scientific">Catenuloplanes indicus</name>
    <dbReference type="NCBI Taxonomy" id="137267"/>
    <lineage>
        <taxon>Bacteria</taxon>
        <taxon>Bacillati</taxon>
        <taxon>Actinomycetota</taxon>
        <taxon>Actinomycetes</taxon>
        <taxon>Micromonosporales</taxon>
        <taxon>Micromonosporaceae</taxon>
        <taxon>Catenuloplanes</taxon>
    </lineage>
</organism>
<accession>A0AAE3W6K7</accession>
<keyword evidence="9" id="KW-0511">Multifunctional enzyme</keyword>
<protein>
    <recommendedName>
        <fullName evidence="9">Prepilin leader peptidase/N-methyltransferase</fullName>
        <ecNumber evidence="9">2.1.1.-</ecNumber>
        <ecNumber evidence="9">3.4.23.43</ecNumber>
    </recommendedName>
</protein>
<evidence type="ECO:0000256" key="1">
    <source>
        <dbReference type="ARBA" id="ARBA00004429"/>
    </source>
</evidence>
<feature type="transmembrane region" description="Helical" evidence="10">
    <location>
        <begin position="232"/>
        <end position="255"/>
    </location>
</feature>
<comment type="function">
    <text evidence="9">Plays an essential role in type IV pili and type II pseudopili formation by proteolytically removing the leader sequence from substrate proteins and subsequently monomethylating the alpha-amino group of the newly exposed N-terminal phenylalanine.</text>
</comment>
<dbReference type="Pfam" id="PF06750">
    <property type="entry name" value="A24_N_bact"/>
    <property type="match status" value="1"/>
</dbReference>
<keyword evidence="5 9" id="KW-0812">Transmembrane</keyword>
<dbReference type="InterPro" id="IPR050882">
    <property type="entry name" value="Prepilin_peptidase/N-MTase"/>
</dbReference>
<dbReference type="RefSeq" id="WP_307246456.1">
    <property type="nucleotide sequence ID" value="NZ_JAUSUZ010000001.1"/>
</dbReference>
<comment type="similarity">
    <text evidence="2 8">Belongs to the peptidase A24 family.</text>
</comment>
<evidence type="ECO:0000313" key="13">
    <source>
        <dbReference type="EMBL" id="MDQ0370466.1"/>
    </source>
</evidence>
<proteinExistence type="inferred from homology"/>
<evidence type="ECO:0000259" key="11">
    <source>
        <dbReference type="Pfam" id="PF01478"/>
    </source>
</evidence>
<keyword evidence="6 10" id="KW-1133">Transmembrane helix</keyword>
<evidence type="ECO:0000256" key="5">
    <source>
        <dbReference type="ARBA" id="ARBA00022692"/>
    </source>
</evidence>
<keyword evidence="9 13" id="KW-0378">Hydrolase</keyword>
<feature type="domain" description="Prepilin type IV endopeptidase peptidase" evidence="11">
    <location>
        <begin position="105"/>
        <end position="214"/>
    </location>
</feature>
<dbReference type="PANTHER" id="PTHR30487:SF0">
    <property type="entry name" value="PREPILIN LEADER PEPTIDASE_N-METHYLTRANSFERASE-RELATED"/>
    <property type="match status" value="1"/>
</dbReference>
<keyword evidence="9" id="KW-0645">Protease</keyword>
<evidence type="ECO:0000259" key="12">
    <source>
        <dbReference type="Pfam" id="PF06750"/>
    </source>
</evidence>
<feature type="transmembrane region" description="Helical" evidence="10">
    <location>
        <begin position="102"/>
        <end position="120"/>
    </location>
</feature>
<dbReference type="InterPro" id="IPR014032">
    <property type="entry name" value="Peptidase_A24A_bac"/>
</dbReference>
<feature type="transmembrane region" description="Helical" evidence="10">
    <location>
        <begin position="152"/>
        <end position="169"/>
    </location>
</feature>